<keyword evidence="2 3" id="KW-0408">Iron</keyword>
<evidence type="ECO:0000256" key="3">
    <source>
        <dbReference type="RuleBase" id="RU003682"/>
    </source>
</evidence>
<name>A0ABR2RKP0_9ROSI</name>
<evidence type="ECO:0000256" key="2">
    <source>
        <dbReference type="ARBA" id="ARBA00023004"/>
    </source>
</evidence>
<dbReference type="Pfam" id="PF14226">
    <property type="entry name" value="DIOX_N"/>
    <property type="match status" value="1"/>
</dbReference>
<dbReference type="SUPFAM" id="SSF51197">
    <property type="entry name" value="Clavaminate synthase-like"/>
    <property type="match status" value="1"/>
</dbReference>
<dbReference type="InterPro" id="IPR050231">
    <property type="entry name" value="Iron_ascorbate_oxido_reductase"/>
</dbReference>
<proteinExistence type="inferred from homology"/>
<dbReference type="EMBL" id="JBBPBN010000022">
    <property type="protein sequence ID" value="KAK9013427.1"/>
    <property type="molecule type" value="Genomic_DNA"/>
</dbReference>
<protein>
    <recommendedName>
        <fullName evidence="4">Fe2OG dioxygenase domain-containing protein</fullName>
    </recommendedName>
</protein>
<dbReference type="InterPro" id="IPR026992">
    <property type="entry name" value="DIOX_N"/>
</dbReference>
<dbReference type="InterPro" id="IPR005123">
    <property type="entry name" value="Oxoglu/Fe-dep_dioxygenase_dom"/>
</dbReference>
<keyword evidence="1 3" id="KW-0479">Metal-binding</keyword>
<keyword evidence="6" id="KW-1185">Reference proteome</keyword>
<comment type="caution">
    <text evidence="5">The sequence shown here is derived from an EMBL/GenBank/DDBJ whole genome shotgun (WGS) entry which is preliminary data.</text>
</comment>
<dbReference type="Gene3D" id="2.60.120.330">
    <property type="entry name" value="B-lactam Antibiotic, Isopenicillin N Synthase, Chain"/>
    <property type="match status" value="1"/>
</dbReference>
<dbReference type="Pfam" id="PF03171">
    <property type="entry name" value="2OG-FeII_Oxy"/>
    <property type="match status" value="1"/>
</dbReference>
<evidence type="ECO:0000313" key="5">
    <source>
        <dbReference type="EMBL" id="KAK9013427.1"/>
    </source>
</evidence>
<comment type="similarity">
    <text evidence="3">Belongs to the iron/ascorbate-dependent oxidoreductase family.</text>
</comment>
<dbReference type="PROSITE" id="PS51471">
    <property type="entry name" value="FE2OG_OXY"/>
    <property type="match status" value="1"/>
</dbReference>
<accession>A0ABR2RKP0</accession>
<dbReference type="InterPro" id="IPR027443">
    <property type="entry name" value="IPNS-like_sf"/>
</dbReference>
<evidence type="ECO:0000256" key="1">
    <source>
        <dbReference type="ARBA" id="ARBA00022723"/>
    </source>
</evidence>
<reference evidence="5 6" key="1">
    <citation type="journal article" date="2024" name="G3 (Bethesda)">
        <title>Genome assembly of Hibiscus sabdariffa L. provides insights into metabolisms of medicinal natural products.</title>
        <authorList>
            <person name="Kim T."/>
        </authorList>
    </citation>
    <scope>NUCLEOTIDE SEQUENCE [LARGE SCALE GENOMIC DNA]</scope>
    <source>
        <strain evidence="5">TK-2024</strain>
        <tissue evidence="5">Old leaves</tissue>
    </source>
</reference>
<organism evidence="5 6">
    <name type="scientific">Hibiscus sabdariffa</name>
    <name type="common">roselle</name>
    <dbReference type="NCBI Taxonomy" id="183260"/>
    <lineage>
        <taxon>Eukaryota</taxon>
        <taxon>Viridiplantae</taxon>
        <taxon>Streptophyta</taxon>
        <taxon>Embryophyta</taxon>
        <taxon>Tracheophyta</taxon>
        <taxon>Spermatophyta</taxon>
        <taxon>Magnoliopsida</taxon>
        <taxon>eudicotyledons</taxon>
        <taxon>Gunneridae</taxon>
        <taxon>Pentapetalae</taxon>
        <taxon>rosids</taxon>
        <taxon>malvids</taxon>
        <taxon>Malvales</taxon>
        <taxon>Malvaceae</taxon>
        <taxon>Malvoideae</taxon>
        <taxon>Hibiscus</taxon>
    </lineage>
</organism>
<evidence type="ECO:0000259" key="4">
    <source>
        <dbReference type="PROSITE" id="PS51471"/>
    </source>
</evidence>
<dbReference type="PANTHER" id="PTHR47990">
    <property type="entry name" value="2-OXOGLUTARATE (2OG) AND FE(II)-DEPENDENT OXYGENASE SUPERFAMILY PROTEIN-RELATED"/>
    <property type="match status" value="1"/>
</dbReference>
<dbReference type="Proteomes" id="UP001396334">
    <property type="component" value="Unassembled WGS sequence"/>
</dbReference>
<sequence>MEKLVSSWYKNKSLPESYKFPPETRPGNLFVPTSKTIPVIDLVQNRADIVRQILKSSEEYGFFQVVNHGVPEDVMNGSMDVFKEFFEMPAEDKAPMLHSEDPRNRCRLSTVCLGKVQNLCREVVATFSIEVKKLGSRILELVVEGLGLESGYFEDKLSESMMLSVNHYPPCPDPSLTLGLSKHCDPDLITILHQGDVYGLQVFNNGEWIGVEPLPSALVVNIGNLLQIISNDKLKSVEHRVVTNSRVARTTAAFFISPSDDSIIEPAKPLMISGASVYRACELKEFMLHYLPNLENNEVVMKHFKLQA</sequence>
<feature type="domain" description="Fe2OG dioxygenase" evidence="4">
    <location>
        <begin position="157"/>
        <end position="258"/>
    </location>
</feature>
<keyword evidence="3" id="KW-0560">Oxidoreductase</keyword>
<dbReference type="InterPro" id="IPR044861">
    <property type="entry name" value="IPNS-like_FE2OG_OXY"/>
</dbReference>
<gene>
    <name evidence="5" type="ORF">V6N11_041436</name>
</gene>
<evidence type="ECO:0000313" key="6">
    <source>
        <dbReference type="Proteomes" id="UP001396334"/>
    </source>
</evidence>